<dbReference type="AlphaFoldDB" id="A0A139WNG5"/>
<dbReference type="InParanoid" id="A0A139WNG5"/>
<sequence>MKIIQYLVATVTLKYIRQTAKHKCLCNRAAAAATAPLF</sequence>
<proteinExistence type="predicted"/>
<evidence type="ECO:0000313" key="2">
    <source>
        <dbReference type="Proteomes" id="UP000007266"/>
    </source>
</evidence>
<organism evidence="1 2">
    <name type="scientific">Tribolium castaneum</name>
    <name type="common">Red flour beetle</name>
    <dbReference type="NCBI Taxonomy" id="7070"/>
    <lineage>
        <taxon>Eukaryota</taxon>
        <taxon>Metazoa</taxon>
        <taxon>Ecdysozoa</taxon>
        <taxon>Arthropoda</taxon>
        <taxon>Hexapoda</taxon>
        <taxon>Insecta</taxon>
        <taxon>Pterygota</taxon>
        <taxon>Neoptera</taxon>
        <taxon>Endopterygota</taxon>
        <taxon>Coleoptera</taxon>
        <taxon>Polyphaga</taxon>
        <taxon>Cucujiformia</taxon>
        <taxon>Tenebrionidae</taxon>
        <taxon>Tenebrionidae incertae sedis</taxon>
        <taxon>Tribolium</taxon>
    </lineage>
</organism>
<gene>
    <name evidence="1" type="primary">AUGUSTUS-3.0.2_31985</name>
    <name evidence="1" type="ORF">TcasGA2_TC031985</name>
</gene>
<dbReference type="Proteomes" id="UP000007266">
    <property type="component" value="Linkage group 2"/>
</dbReference>
<evidence type="ECO:0000313" key="1">
    <source>
        <dbReference type="EMBL" id="KYB29444.1"/>
    </source>
</evidence>
<protein>
    <submittedName>
        <fullName evidence="1">Uncharacterized protein</fullName>
    </submittedName>
</protein>
<dbReference type="EMBL" id="KQ971311">
    <property type="protein sequence ID" value="KYB29444.1"/>
    <property type="molecule type" value="Genomic_DNA"/>
</dbReference>
<accession>A0A139WNG5</accession>
<reference evidence="1 2" key="2">
    <citation type="journal article" date="2010" name="Nucleic Acids Res.">
        <title>BeetleBase in 2010: revisions to provide comprehensive genomic information for Tribolium castaneum.</title>
        <authorList>
            <person name="Kim H.S."/>
            <person name="Murphy T."/>
            <person name="Xia J."/>
            <person name="Caragea D."/>
            <person name="Park Y."/>
            <person name="Beeman R.W."/>
            <person name="Lorenzen M.D."/>
            <person name="Butcher S."/>
            <person name="Manak J.R."/>
            <person name="Brown S.J."/>
        </authorList>
    </citation>
    <scope>GENOME REANNOTATION</scope>
    <source>
        <strain evidence="1 2">Georgia GA2</strain>
    </source>
</reference>
<keyword evidence="2" id="KW-1185">Reference proteome</keyword>
<name>A0A139WNG5_TRICA</name>
<reference evidence="1 2" key="1">
    <citation type="journal article" date="2008" name="Nature">
        <title>The genome of the model beetle and pest Tribolium castaneum.</title>
        <authorList>
            <consortium name="Tribolium Genome Sequencing Consortium"/>
            <person name="Richards S."/>
            <person name="Gibbs R.A."/>
            <person name="Weinstock G.M."/>
            <person name="Brown S.J."/>
            <person name="Denell R."/>
            <person name="Beeman R.W."/>
            <person name="Gibbs R."/>
            <person name="Beeman R.W."/>
            <person name="Brown S.J."/>
            <person name="Bucher G."/>
            <person name="Friedrich M."/>
            <person name="Grimmelikhuijzen C.J."/>
            <person name="Klingler M."/>
            <person name="Lorenzen M."/>
            <person name="Richards S."/>
            <person name="Roth S."/>
            <person name="Schroder R."/>
            <person name="Tautz D."/>
            <person name="Zdobnov E.M."/>
            <person name="Muzny D."/>
            <person name="Gibbs R.A."/>
            <person name="Weinstock G.M."/>
            <person name="Attaway T."/>
            <person name="Bell S."/>
            <person name="Buhay C.J."/>
            <person name="Chandrabose M.N."/>
            <person name="Chavez D."/>
            <person name="Clerk-Blankenburg K.P."/>
            <person name="Cree A."/>
            <person name="Dao M."/>
            <person name="Davis C."/>
            <person name="Chacko J."/>
            <person name="Dinh H."/>
            <person name="Dugan-Rocha S."/>
            <person name="Fowler G."/>
            <person name="Garner T.T."/>
            <person name="Garnes J."/>
            <person name="Gnirke A."/>
            <person name="Hawes A."/>
            <person name="Hernandez J."/>
            <person name="Hines S."/>
            <person name="Holder M."/>
            <person name="Hume J."/>
            <person name="Jhangiani S.N."/>
            <person name="Joshi V."/>
            <person name="Khan Z.M."/>
            <person name="Jackson L."/>
            <person name="Kovar C."/>
            <person name="Kowis A."/>
            <person name="Lee S."/>
            <person name="Lewis L.R."/>
            <person name="Margolis J."/>
            <person name="Morgan M."/>
            <person name="Nazareth L.V."/>
            <person name="Nguyen N."/>
            <person name="Okwuonu G."/>
            <person name="Parker D."/>
            <person name="Richards S."/>
            <person name="Ruiz S.J."/>
            <person name="Santibanez J."/>
            <person name="Savard J."/>
            <person name="Scherer S.E."/>
            <person name="Schneider B."/>
            <person name="Sodergren E."/>
            <person name="Tautz D."/>
            <person name="Vattahil S."/>
            <person name="Villasana D."/>
            <person name="White C.S."/>
            <person name="Wright R."/>
            <person name="Park Y."/>
            <person name="Beeman R.W."/>
            <person name="Lord J."/>
            <person name="Oppert B."/>
            <person name="Lorenzen M."/>
            <person name="Brown S."/>
            <person name="Wang L."/>
            <person name="Savard J."/>
            <person name="Tautz D."/>
            <person name="Richards S."/>
            <person name="Weinstock G."/>
            <person name="Gibbs R.A."/>
            <person name="Liu Y."/>
            <person name="Worley K."/>
            <person name="Weinstock G."/>
            <person name="Elsik C.G."/>
            <person name="Reese J.T."/>
            <person name="Elhaik E."/>
            <person name="Landan G."/>
            <person name="Graur D."/>
            <person name="Arensburger P."/>
            <person name="Atkinson P."/>
            <person name="Beeman R.W."/>
            <person name="Beidler J."/>
            <person name="Brown S.J."/>
            <person name="Demuth J.P."/>
            <person name="Drury D.W."/>
            <person name="Du Y.Z."/>
            <person name="Fujiwara H."/>
            <person name="Lorenzen M."/>
            <person name="Maselli V."/>
            <person name="Osanai M."/>
            <person name="Park Y."/>
            <person name="Robertson H.M."/>
            <person name="Tu Z."/>
            <person name="Wang J.J."/>
            <person name="Wang S."/>
            <person name="Richards S."/>
            <person name="Song H."/>
            <person name="Zhang L."/>
            <person name="Sodergren E."/>
            <person name="Werner D."/>
            <person name="Stanke M."/>
            <person name="Morgenstern B."/>
            <person name="Solovyev V."/>
            <person name="Kosarev P."/>
            <person name="Brown G."/>
            <person name="Chen H.C."/>
            <person name="Ermolaeva O."/>
            <person name="Hlavina W."/>
            <person name="Kapustin Y."/>
            <person name="Kiryutin B."/>
            <person name="Kitts P."/>
            <person name="Maglott D."/>
            <person name="Pruitt K."/>
            <person name="Sapojnikov V."/>
            <person name="Souvorov A."/>
            <person name="Mackey A.J."/>
            <person name="Waterhouse R.M."/>
            <person name="Wyder S."/>
            <person name="Zdobnov E.M."/>
            <person name="Zdobnov E.M."/>
            <person name="Wyder S."/>
            <person name="Kriventseva E.V."/>
            <person name="Kadowaki T."/>
            <person name="Bork P."/>
            <person name="Aranda M."/>
            <person name="Bao R."/>
            <person name="Beermann A."/>
            <person name="Berns N."/>
            <person name="Bolognesi R."/>
            <person name="Bonneton F."/>
            <person name="Bopp D."/>
            <person name="Brown S.J."/>
            <person name="Bucher G."/>
            <person name="Butts T."/>
            <person name="Chaumot A."/>
            <person name="Denell R.E."/>
            <person name="Ferrier D.E."/>
            <person name="Friedrich M."/>
            <person name="Gordon C.M."/>
            <person name="Jindra M."/>
            <person name="Klingler M."/>
            <person name="Lan Q."/>
            <person name="Lattorff H.M."/>
            <person name="Laudet V."/>
            <person name="von Levetsow C."/>
            <person name="Liu Z."/>
            <person name="Lutz R."/>
            <person name="Lynch J.A."/>
            <person name="da Fonseca R.N."/>
            <person name="Posnien N."/>
            <person name="Reuter R."/>
            <person name="Roth S."/>
            <person name="Savard J."/>
            <person name="Schinko J.B."/>
            <person name="Schmitt C."/>
            <person name="Schoppmeier M."/>
            <person name="Schroder R."/>
            <person name="Shippy T.D."/>
            <person name="Simonnet F."/>
            <person name="Marques-Souza H."/>
            <person name="Tautz D."/>
            <person name="Tomoyasu Y."/>
            <person name="Trauner J."/>
            <person name="Van der Zee M."/>
            <person name="Vervoort M."/>
            <person name="Wittkopp N."/>
            <person name="Wimmer E.A."/>
            <person name="Yang X."/>
            <person name="Jones A.K."/>
            <person name="Sattelle D.B."/>
            <person name="Ebert P.R."/>
            <person name="Nelson D."/>
            <person name="Scott J.G."/>
            <person name="Beeman R.W."/>
            <person name="Muthukrishnan S."/>
            <person name="Kramer K.J."/>
            <person name="Arakane Y."/>
            <person name="Beeman R.W."/>
            <person name="Zhu Q."/>
            <person name="Hogenkamp D."/>
            <person name="Dixit R."/>
            <person name="Oppert B."/>
            <person name="Jiang H."/>
            <person name="Zou Z."/>
            <person name="Marshall J."/>
            <person name="Elpidina E."/>
            <person name="Vinokurov K."/>
            <person name="Oppert C."/>
            <person name="Zou Z."/>
            <person name="Evans J."/>
            <person name="Lu Z."/>
            <person name="Zhao P."/>
            <person name="Sumathipala N."/>
            <person name="Altincicek B."/>
            <person name="Vilcinskas A."/>
            <person name="Williams M."/>
            <person name="Hultmark D."/>
            <person name="Hetru C."/>
            <person name="Jiang H."/>
            <person name="Grimmelikhuijzen C.J."/>
            <person name="Hauser F."/>
            <person name="Cazzamali G."/>
            <person name="Williamson M."/>
            <person name="Park Y."/>
            <person name="Li B."/>
            <person name="Tanaka Y."/>
            <person name="Predel R."/>
            <person name="Neupert S."/>
            <person name="Schachtner J."/>
            <person name="Verleyen P."/>
            <person name="Raible F."/>
            <person name="Bork P."/>
            <person name="Friedrich M."/>
            <person name="Walden K.K."/>
            <person name="Robertson H.M."/>
            <person name="Angeli S."/>
            <person name="Foret S."/>
            <person name="Bucher G."/>
            <person name="Schuetz S."/>
            <person name="Maleszka R."/>
            <person name="Wimmer E.A."/>
            <person name="Beeman R.W."/>
            <person name="Lorenzen M."/>
            <person name="Tomoyasu Y."/>
            <person name="Miller S.C."/>
            <person name="Grossmann D."/>
            <person name="Bucher G."/>
        </authorList>
    </citation>
    <scope>NUCLEOTIDE SEQUENCE [LARGE SCALE GENOMIC DNA]</scope>
    <source>
        <strain evidence="1 2">Georgia GA2</strain>
    </source>
</reference>